<dbReference type="KEGG" id="fgi:OP10G_2476"/>
<organism evidence="1 2">
    <name type="scientific">Fimbriimonas ginsengisoli Gsoil 348</name>
    <dbReference type="NCBI Taxonomy" id="661478"/>
    <lineage>
        <taxon>Bacteria</taxon>
        <taxon>Bacillati</taxon>
        <taxon>Armatimonadota</taxon>
        <taxon>Fimbriimonadia</taxon>
        <taxon>Fimbriimonadales</taxon>
        <taxon>Fimbriimonadaceae</taxon>
        <taxon>Fimbriimonas</taxon>
    </lineage>
</organism>
<accession>A0A068NW56</accession>
<dbReference type="Proteomes" id="UP000027982">
    <property type="component" value="Chromosome"/>
</dbReference>
<dbReference type="eggNOG" id="COG4430">
    <property type="taxonomic scope" value="Bacteria"/>
</dbReference>
<name>A0A068NW56_FIMGI</name>
<dbReference type="InterPro" id="IPR015018">
    <property type="entry name" value="DUF1905"/>
</dbReference>
<dbReference type="InterPro" id="IPR037079">
    <property type="entry name" value="AF2212/PG0164-like_sf"/>
</dbReference>
<dbReference type="EMBL" id="CP007139">
    <property type="protein sequence ID" value="AIE85844.1"/>
    <property type="molecule type" value="Genomic_DNA"/>
</dbReference>
<dbReference type="AlphaFoldDB" id="A0A068NW56"/>
<protein>
    <recommendedName>
        <fullName evidence="3">DUF1905 domain-containing protein</fullName>
    </recommendedName>
</protein>
<dbReference type="OrthoDB" id="9803948at2"/>
<dbReference type="STRING" id="661478.OP10G_2476"/>
<dbReference type="Pfam" id="PF08922">
    <property type="entry name" value="DUF1905"/>
    <property type="match status" value="1"/>
</dbReference>
<dbReference type="Gene3D" id="2.40.30.100">
    <property type="entry name" value="AF2212/PG0164-like"/>
    <property type="match status" value="1"/>
</dbReference>
<sequence>MSKTISKIRFTATLFRPAGVPKDDAWTFLNLPKEASDQLPSRSMTSVEGTINGFAFQATLEPDGKGGHWLKVDQKLRGAAGAEAGDLVTLEIAPMAVEPEPEVPADLWEALLAAPPKALATWSDITPLARRDWIHWITSGKRAETRAKRIGVALSKLTAGNRRPCCFDRSGMYSNSMSCPVADVE</sequence>
<evidence type="ECO:0000313" key="2">
    <source>
        <dbReference type="Proteomes" id="UP000027982"/>
    </source>
</evidence>
<dbReference type="Pfam" id="PF13376">
    <property type="entry name" value="OmdA"/>
    <property type="match status" value="1"/>
</dbReference>
<reference evidence="1 2" key="1">
    <citation type="journal article" date="2014" name="PLoS ONE">
        <title>The first complete genome sequence of the class fimbriimonadia in the phylum armatimonadetes.</title>
        <authorList>
            <person name="Hu Z.Y."/>
            <person name="Wang Y.Z."/>
            <person name="Im W.T."/>
            <person name="Wang S.Y."/>
            <person name="Zhao G.P."/>
            <person name="Zheng H.J."/>
            <person name="Quan Z.X."/>
        </authorList>
    </citation>
    <scope>NUCLEOTIDE SEQUENCE [LARGE SCALE GENOMIC DNA]</scope>
    <source>
        <strain evidence="1">Gsoil 348</strain>
    </source>
</reference>
<dbReference type="SUPFAM" id="SSF141694">
    <property type="entry name" value="AF2212/PG0164-like"/>
    <property type="match status" value="1"/>
</dbReference>
<proteinExistence type="predicted"/>
<keyword evidence="2" id="KW-1185">Reference proteome</keyword>
<gene>
    <name evidence="1" type="ORF">OP10G_2476</name>
</gene>
<evidence type="ECO:0000313" key="1">
    <source>
        <dbReference type="EMBL" id="AIE85844.1"/>
    </source>
</evidence>
<evidence type="ECO:0008006" key="3">
    <source>
        <dbReference type="Google" id="ProtNLM"/>
    </source>
</evidence>
<dbReference type="HOGENOM" id="CLU_124854_1_0_0"/>
<dbReference type="RefSeq" id="WP_025225596.1">
    <property type="nucleotide sequence ID" value="NZ_CP007139.1"/>
</dbReference>